<protein>
    <submittedName>
        <fullName evidence="3">Uncharacterized protein</fullName>
    </submittedName>
</protein>
<keyword evidence="1" id="KW-0175">Coiled coil</keyword>
<comment type="caution">
    <text evidence="3">The sequence shown here is derived from an EMBL/GenBank/DDBJ whole genome shotgun (WGS) entry which is preliminary data.</text>
</comment>
<dbReference type="AlphaFoldDB" id="A0A4R3L7Z4"/>
<dbReference type="Proteomes" id="UP000294599">
    <property type="component" value="Unassembled WGS sequence"/>
</dbReference>
<organism evidence="3 4">
    <name type="scientific">Pseudofulvimonas gallinarii</name>
    <dbReference type="NCBI Taxonomy" id="634155"/>
    <lineage>
        <taxon>Bacteria</taxon>
        <taxon>Pseudomonadati</taxon>
        <taxon>Pseudomonadota</taxon>
        <taxon>Gammaproteobacteria</taxon>
        <taxon>Lysobacterales</taxon>
        <taxon>Rhodanobacteraceae</taxon>
        <taxon>Pseudofulvimonas</taxon>
    </lineage>
</organism>
<accession>A0A4R3L7Z4</accession>
<evidence type="ECO:0000313" key="4">
    <source>
        <dbReference type="Proteomes" id="UP000294599"/>
    </source>
</evidence>
<evidence type="ECO:0000256" key="1">
    <source>
        <dbReference type="SAM" id="Coils"/>
    </source>
</evidence>
<sequence>MRLQKPDEHDPAARIRARREEAKAKAEAAAPAVVKAPAQLTLDATDLDLLPPMPDDGGGLDKVMLAMDVVDTLRHQQDLVEHALGQEERDAELIARIRKIYADQGIEVSDAVIAEGVQALKKDRFTYQPPERGFARRLAHLYVDRGKWLRRTVIVAGLGLAGWLAFAVPDWIDASQRAGAVRSEVADLRSRLAQAQERLASAQRAQAAVTAPANGAGQRLLADARAEAARAAQALAQAQAAVPRLDGIASLADASAIEQVLVPVRTPLADAEQALQQAESRLSDLSSLGGLETALARALAALAGGNLSAAAQADVQVIHAQARQALAAGDVPLARGRIDRLNALAETVNQAYELRILSRPNEQSGVWRHPADNRNARNYYIIVEAIGPDGRPVELPVTSEEDQVQRRVSRFGIRVPQAVYDAVRADKLDNGLIDNPVFAVKRRGDLEPVYRHNVAGGYITSW</sequence>
<evidence type="ECO:0000313" key="3">
    <source>
        <dbReference type="EMBL" id="TCS95155.1"/>
    </source>
</evidence>
<gene>
    <name evidence="3" type="ORF">EDC25_12044</name>
</gene>
<reference evidence="3 4" key="1">
    <citation type="submission" date="2019-03" db="EMBL/GenBank/DDBJ databases">
        <title>Genomic Encyclopedia of Type Strains, Phase IV (KMG-IV): sequencing the most valuable type-strain genomes for metagenomic binning, comparative biology and taxonomic classification.</title>
        <authorList>
            <person name="Goeker M."/>
        </authorList>
    </citation>
    <scope>NUCLEOTIDE SEQUENCE [LARGE SCALE GENOMIC DNA]</scope>
    <source>
        <strain evidence="3 4">DSM 21944</strain>
    </source>
</reference>
<dbReference type="OrthoDB" id="6115808at2"/>
<keyword evidence="4" id="KW-1185">Reference proteome</keyword>
<dbReference type="Pfam" id="PF19911">
    <property type="entry name" value="DUF6384"/>
    <property type="match status" value="2"/>
</dbReference>
<dbReference type="EMBL" id="SMAF01000020">
    <property type="protein sequence ID" value="TCS95155.1"/>
    <property type="molecule type" value="Genomic_DNA"/>
</dbReference>
<proteinExistence type="predicted"/>
<feature type="region of interest" description="Disordered" evidence="2">
    <location>
        <begin position="1"/>
        <end position="23"/>
    </location>
</feature>
<name>A0A4R3L7Z4_9GAMM</name>
<evidence type="ECO:0000256" key="2">
    <source>
        <dbReference type="SAM" id="MobiDB-lite"/>
    </source>
</evidence>
<feature type="coiled-coil region" evidence="1">
    <location>
        <begin position="178"/>
        <end position="241"/>
    </location>
</feature>
<dbReference type="RefSeq" id="WP_123521253.1">
    <property type="nucleotide sequence ID" value="NZ_JBHLWF010000082.1"/>
</dbReference>
<dbReference type="InterPro" id="IPR045964">
    <property type="entry name" value="DUF6384"/>
</dbReference>